<dbReference type="PRINTS" id="PR00385">
    <property type="entry name" value="P450"/>
</dbReference>
<dbReference type="CDD" id="cd20618">
    <property type="entry name" value="CYP71_clan"/>
    <property type="match status" value="1"/>
</dbReference>
<keyword evidence="7" id="KW-0503">Monooxygenase</keyword>
<dbReference type="InterPro" id="IPR001128">
    <property type="entry name" value="Cyt_P450"/>
</dbReference>
<organism evidence="9 10">
    <name type="scientific">Eragrostis curvula</name>
    <name type="common">weeping love grass</name>
    <dbReference type="NCBI Taxonomy" id="38414"/>
    <lineage>
        <taxon>Eukaryota</taxon>
        <taxon>Viridiplantae</taxon>
        <taxon>Streptophyta</taxon>
        <taxon>Embryophyta</taxon>
        <taxon>Tracheophyta</taxon>
        <taxon>Spermatophyta</taxon>
        <taxon>Magnoliopsida</taxon>
        <taxon>Liliopsida</taxon>
        <taxon>Poales</taxon>
        <taxon>Poaceae</taxon>
        <taxon>PACMAD clade</taxon>
        <taxon>Chloridoideae</taxon>
        <taxon>Eragrostideae</taxon>
        <taxon>Eragrostidinae</taxon>
        <taxon>Eragrostis</taxon>
    </lineage>
</organism>
<dbReference type="Proteomes" id="UP000324897">
    <property type="component" value="Unassembled WGS sequence"/>
</dbReference>
<dbReference type="InterPro" id="IPR002401">
    <property type="entry name" value="Cyt_P450_E_grp-I"/>
</dbReference>
<evidence type="ECO:0000256" key="4">
    <source>
        <dbReference type="ARBA" id="ARBA00023002"/>
    </source>
</evidence>
<evidence type="ECO:0000313" key="9">
    <source>
        <dbReference type="EMBL" id="TVU05647.1"/>
    </source>
</evidence>
<evidence type="ECO:0000256" key="6">
    <source>
        <dbReference type="PIRSR" id="PIRSR602401-1"/>
    </source>
</evidence>
<comment type="caution">
    <text evidence="9">The sequence shown here is derived from an EMBL/GenBank/DDBJ whole genome shotgun (WGS) entry which is preliminary data.</text>
</comment>
<comment type="similarity">
    <text evidence="1 7">Belongs to the cytochrome P450 family.</text>
</comment>
<evidence type="ECO:0000313" key="10">
    <source>
        <dbReference type="Proteomes" id="UP000324897"/>
    </source>
</evidence>
<dbReference type="GO" id="GO:0005506">
    <property type="term" value="F:iron ion binding"/>
    <property type="evidence" value="ECO:0007669"/>
    <property type="project" value="InterPro"/>
</dbReference>
<dbReference type="GO" id="GO:0004497">
    <property type="term" value="F:monooxygenase activity"/>
    <property type="evidence" value="ECO:0007669"/>
    <property type="project" value="UniProtKB-KW"/>
</dbReference>
<feature type="non-terminal residue" evidence="9">
    <location>
        <position position="1"/>
    </location>
</feature>
<evidence type="ECO:0008006" key="11">
    <source>
        <dbReference type="Google" id="ProtNLM"/>
    </source>
</evidence>
<proteinExistence type="inferred from homology"/>
<evidence type="ECO:0000256" key="2">
    <source>
        <dbReference type="ARBA" id="ARBA00022617"/>
    </source>
</evidence>
<comment type="cofactor">
    <cofactor evidence="6">
        <name>heme</name>
        <dbReference type="ChEBI" id="CHEBI:30413"/>
    </cofactor>
</comment>
<keyword evidence="3 6" id="KW-0479">Metal-binding</keyword>
<dbReference type="InterPro" id="IPR036396">
    <property type="entry name" value="Cyt_P450_sf"/>
</dbReference>
<dbReference type="Pfam" id="PF00067">
    <property type="entry name" value="p450"/>
    <property type="match status" value="1"/>
</dbReference>
<dbReference type="GO" id="GO:0020037">
    <property type="term" value="F:heme binding"/>
    <property type="evidence" value="ECO:0007669"/>
    <property type="project" value="InterPro"/>
</dbReference>
<sequence length="527" mass="59454">MELSPILITFLAMVLAAILRKRKPMSSRVYNLPPGPSPWPVIGNFNLIGALPHRSIHELSKKYGPLIHLRFGSFSVVVGSSVDMAKLFLKTHDTHFLDRPRTAAGKHTTYNYADITWSPYGAYWRHARKICATQLFSPGRLASFEHIRAEEVHALVHDLFAASGHAVRLNKDHLSNLSMNVITRMVLGKRLFGEGADVMEGPVSSVAEFKWMMDELMLLNGVLNIGDWIPWLDWLDLQGYVRRMKKIGKMFNAYMEHILNERLQRQDGEGFVAKDMLDLLIQIADDPDSEIKIGRVGVKAFTQDLIVGGTESTSATIEWAISELLRKPSVLTTAAEELDRVIGRDRWVTENDIPNLPYLDAIIKETFRMHPIVPLLTPRVTIEDAVIDGYDIPKGTRVLINVWTIGRDPELWDAPEEFTPERFVGSKMDIKGQNFELLPFGSGRRMCPGHSLGLKEVQLGLANLLHGFTWSLPKGMAKEDLSMDEVFGLSTIRKFPLELLCVSLGMRKLQALWFPEALIQKAEPVTR</sequence>
<accession>A0A5J9T348</accession>
<dbReference type="PRINTS" id="PR00463">
    <property type="entry name" value="EP450I"/>
</dbReference>
<keyword evidence="5 6" id="KW-0408">Iron</keyword>
<dbReference type="Gene3D" id="1.10.630.10">
    <property type="entry name" value="Cytochrome P450"/>
    <property type="match status" value="1"/>
</dbReference>
<dbReference type="PROSITE" id="PS00086">
    <property type="entry name" value="CYTOCHROME_P450"/>
    <property type="match status" value="1"/>
</dbReference>
<evidence type="ECO:0000256" key="7">
    <source>
        <dbReference type="RuleBase" id="RU000461"/>
    </source>
</evidence>
<keyword evidence="4 7" id="KW-0560">Oxidoreductase</keyword>
<keyword evidence="8" id="KW-0732">Signal</keyword>
<keyword evidence="10" id="KW-1185">Reference proteome</keyword>
<evidence type="ECO:0000256" key="3">
    <source>
        <dbReference type="ARBA" id="ARBA00022723"/>
    </source>
</evidence>
<feature type="binding site" description="axial binding residue" evidence="6">
    <location>
        <position position="447"/>
    </location>
    <ligand>
        <name>heme</name>
        <dbReference type="ChEBI" id="CHEBI:30413"/>
    </ligand>
    <ligandPart>
        <name>Fe</name>
        <dbReference type="ChEBI" id="CHEBI:18248"/>
    </ligandPart>
</feature>
<protein>
    <recommendedName>
        <fullName evidence="11">Flavonoid 3'-monooxygenase</fullName>
    </recommendedName>
</protein>
<dbReference type="InterPro" id="IPR017972">
    <property type="entry name" value="Cyt_P450_CS"/>
</dbReference>
<dbReference type="FunFam" id="1.10.630.10:FF:000038">
    <property type="entry name" value="Cytochrome P450 84A1"/>
    <property type="match status" value="1"/>
</dbReference>
<dbReference type="Gramene" id="TVU05647">
    <property type="protein sequence ID" value="TVU05647"/>
    <property type="gene ID" value="EJB05_48816"/>
</dbReference>
<evidence type="ECO:0000256" key="8">
    <source>
        <dbReference type="SAM" id="SignalP"/>
    </source>
</evidence>
<dbReference type="PANTHER" id="PTHR47944:SF1">
    <property type="entry name" value="OS08G0456200 PROTEIN"/>
    <property type="match status" value="1"/>
</dbReference>
<evidence type="ECO:0000256" key="1">
    <source>
        <dbReference type="ARBA" id="ARBA00010617"/>
    </source>
</evidence>
<feature type="chain" id="PRO_5023890134" description="Flavonoid 3'-monooxygenase" evidence="8">
    <location>
        <begin position="17"/>
        <end position="527"/>
    </location>
</feature>
<feature type="signal peptide" evidence="8">
    <location>
        <begin position="1"/>
        <end position="16"/>
    </location>
</feature>
<dbReference type="AlphaFoldDB" id="A0A5J9T348"/>
<keyword evidence="2 6" id="KW-0349">Heme</keyword>
<dbReference type="EMBL" id="RWGY01000051">
    <property type="protein sequence ID" value="TVU05647.1"/>
    <property type="molecule type" value="Genomic_DNA"/>
</dbReference>
<name>A0A5J9T348_9POAL</name>
<evidence type="ECO:0000256" key="5">
    <source>
        <dbReference type="ARBA" id="ARBA00023004"/>
    </source>
</evidence>
<dbReference type="PANTHER" id="PTHR47944">
    <property type="entry name" value="CYTOCHROME P450 98A9"/>
    <property type="match status" value="1"/>
</dbReference>
<gene>
    <name evidence="9" type="ORF">EJB05_48816</name>
</gene>
<dbReference type="OrthoDB" id="2789670at2759"/>
<reference evidence="9 10" key="1">
    <citation type="journal article" date="2019" name="Sci. Rep.">
        <title>A high-quality genome of Eragrostis curvula grass provides insights into Poaceae evolution and supports new strategies to enhance forage quality.</title>
        <authorList>
            <person name="Carballo J."/>
            <person name="Santos B.A.C.M."/>
            <person name="Zappacosta D."/>
            <person name="Garbus I."/>
            <person name="Selva J.P."/>
            <person name="Gallo C.A."/>
            <person name="Diaz A."/>
            <person name="Albertini E."/>
            <person name="Caccamo M."/>
            <person name="Echenique V."/>
        </authorList>
    </citation>
    <scope>NUCLEOTIDE SEQUENCE [LARGE SCALE GENOMIC DNA]</scope>
    <source>
        <strain evidence="10">cv. Victoria</strain>
        <tissue evidence="9">Leaf</tissue>
    </source>
</reference>
<dbReference type="GO" id="GO:0016705">
    <property type="term" value="F:oxidoreductase activity, acting on paired donors, with incorporation or reduction of molecular oxygen"/>
    <property type="evidence" value="ECO:0007669"/>
    <property type="project" value="InterPro"/>
</dbReference>
<dbReference type="SUPFAM" id="SSF48264">
    <property type="entry name" value="Cytochrome P450"/>
    <property type="match status" value="1"/>
</dbReference>